<evidence type="ECO:0000313" key="4">
    <source>
        <dbReference type="Proteomes" id="UP000293671"/>
    </source>
</evidence>
<dbReference type="InterPro" id="IPR011852">
    <property type="entry name" value="TRAP_TAXI"/>
</dbReference>
<protein>
    <submittedName>
        <fullName evidence="3">TRAP-type uncharacterized transport system substrate-binding protein</fullName>
    </submittedName>
</protein>
<dbReference type="AlphaFoldDB" id="A0A4Q7W1L1"/>
<name>A0A4Q7W1L1_9BURK</name>
<reference evidence="3 4" key="1">
    <citation type="submission" date="2019-02" db="EMBL/GenBank/DDBJ databases">
        <title>Genomic Encyclopedia of Type Strains, Phase IV (KMG-IV): sequencing the most valuable type-strain genomes for metagenomic binning, comparative biology and taxonomic classification.</title>
        <authorList>
            <person name="Goeker M."/>
        </authorList>
    </citation>
    <scope>NUCLEOTIDE SEQUENCE [LARGE SCALE GENOMIC DNA]</scope>
    <source>
        <strain evidence="3 4">DSM 19570</strain>
    </source>
</reference>
<evidence type="ECO:0000256" key="2">
    <source>
        <dbReference type="SAM" id="Phobius"/>
    </source>
</evidence>
<keyword evidence="4" id="KW-1185">Reference proteome</keyword>
<sequence length="472" mass="51908">MNTEAAPDPTASADTDEAPPGDGGDASSRPLLATSAAFLLLGLLLVLLAYWLLDPRPPRQVTLATGPEQGAYAAFGEQYREQLRRQRIEVTLRPSAGAAENLKLLEDPDSGVDFAFVQGGADRLRQPDEPLPEDLVALGSLFYEPVWLFYRTDSAKRLLGRPQLHGMAELKNWRLNVGAPGSGAANLALRLLDASGLEPQQLTLAQLPPTPAVVALIDGEIDALLFVSAPESPLVRMLLQTPGVGLLDFVQAEAYTRRVPVLSSVTLPRGVIDLAQDLPPQDVHLVAPTAMMVARESSHPALQQLFVQAARRIHGEAGWFQRRGEFPTPRNVEFTLSKEAERFYQSGPPMLQRHLPFGVANLVDRMWVVLASIIVVLIPLSRVIPPLYELRVRSKVFRWYGRLRQIEARLAAERSVDVARLRRELDALDARVDRVKVPLAYADELYALRGHIQLVRKRLIALGGARPEAPAA</sequence>
<organism evidence="3 4">
    <name type="scientific">Rivibacter subsaxonicus</name>
    <dbReference type="NCBI Taxonomy" id="457575"/>
    <lineage>
        <taxon>Bacteria</taxon>
        <taxon>Pseudomonadati</taxon>
        <taxon>Pseudomonadota</taxon>
        <taxon>Betaproteobacteria</taxon>
        <taxon>Burkholderiales</taxon>
        <taxon>Rivibacter</taxon>
    </lineage>
</organism>
<dbReference type="Pfam" id="PF16868">
    <property type="entry name" value="NMT1_3"/>
    <property type="match status" value="1"/>
</dbReference>
<keyword evidence="2" id="KW-0812">Transmembrane</keyword>
<feature type="region of interest" description="Disordered" evidence="1">
    <location>
        <begin position="1"/>
        <end position="28"/>
    </location>
</feature>
<dbReference type="RefSeq" id="WP_130430620.1">
    <property type="nucleotide sequence ID" value="NZ_SHKP01000004.1"/>
</dbReference>
<keyword evidence="2" id="KW-0472">Membrane</keyword>
<feature type="transmembrane region" description="Helical" evidence="2">
    <location>
        <begin position="31"/>
        <end position="53"/>
    </location>
</feature>
<dbReference type="OrthoDB" id="237270at2"/>
<accession>A0A4Q7W1L1</accession>
<comment type="caution">
    <text evidence="3">The sequence shown here is derived from an EMBL/GenBank/DDBJ whole genome shotgun (WGS) entry which is preliminary data.</text>
</comment>
<dbReference type="EMBL" id="SHKP01000004">
    <property type="protein sequence ID" value="RZU02903.1"/>
    <property type="molecule type" value="Genomic_DNA"/>
</dbReference>
<dbReference type="Proteomes" id="UP000293671">
    <property type="component" value="Unassembled WGS sequence"/>
</dbReference>
<feature type="compositionally biased region" description="Low complexity" evidence="1">
    <location>
        <begin position="1"/>
        <end position="13"/>
    </location>
</feature>
<evidence type="ECO:0000313" key="3">
    <source>
        <dbReference type="EMBL" id="RZU02903.1"/>
    </source>
</evidence>
<dbReference type="Gene3D" id="3.40.190.10">
    <property type="entry name" value="Periplasmic binding protein-like II"/>
    <property type="match status" value="2"/>
</dbReference>
<feature type="transmembrane region" description="Helical" evidence="2">
    <location>
        <begin position="366"/>
        <end position="388"/>
    </location>
</feature>
<proteinExistence type="predicted"/>
<dbReference type="PANTHER" id="PTHR42941">
    <property type="entry name" value="SLL1037 PROTEIN"/>
    <property type="match status" value="1"/>
</dbReference>
<dbReference type="SUPFAM" id="SSF53850">
    <property type="entry name" value="Periplasmic binding protein-like II"/>
    <property type="match status" value="1"/>
</dbReference>
<gene>
    <name evidence="3" type="ORF">EV670_0934</name>
</gene>
<evidence type="ECO:0000256" key="1">
    <source>
        <dbReference type="SAM" id="MobiDB-lite"/>
    </source>
</evidence>
<keyword evidence="2" id="KW-1133">Transmembrane helix</keyword>
<dbReference type="PANTHER" id="PTHR42941:SF1">
    <property type="entry name" value="SLL1037 PROTEIN"/>
    <property type="match status" value="1"/>
</dbReference>